<dbReference type="Proteomes" id="UP000281343">
    <property type="component" value="Unassembled WGS sequence"/>
</dbReference>
<evidence type="ECO:0000313" key="2">
    <source>
        <dbReference type="EMBL" id="RMA42156.1"/>
    </source>
</evidence>
<keyword evidence="3" id="KW-1185">Reference proteome</keyword>
<comment type="caution">
    <text evidence="2">The sequence shown here is derived from an EMBL/GenBank/DDBJ whole genome shotgun (WGS) entry which is preliminary data.</text>
</comment>
<proteinExistence type="predicted"/>
<dbReference type="RefSeq" id="WP_121898265.1">
    <property type="nucleotide sequence ID" value="NZ_RCNT01000005.1"/>
</dbReference>
<feature type="region of interest" description="Disordered" evidence="1">
    <location>
        <begin position="281"/>
        <end position="301"/>
    </location>
</feature>
<reference evidence="2 3" key="1">
    <citation type="submission" date="2018-10" db="EMBL/GenBank/DDBJ databases">
        <authorList>
            <person name="Jung H.S."/>
            <person name="Jeon C.O."/>
        </authorList>
    </citation>
    <scope>NUCLEOTIDE SEQUENCE [LARGE SCALE GENOMIC DNA]</scope>
    <source>
        <strain evidence="2 3">MA-7-27</strain>
    </source>
</reference>
<dbReference type="EMBL" id="RCNT01000005">
    <property type="protein sequence ID" value="RMA42156.1"/>
    <property type="molecule type" value="Genomic_DNA"/>
</dbReference>
<protein>
    <submittedName>
        <fullName evidence="2">Uncharacterized protein</fullName>
    </submittedName>
</protein>
<gene>
    <name evidence="2" type="ORF">D9R08_11975</name>
</gene>
<organism evidence="2 3">
    <name type="scientific">Rhodophyticola porphyridii</name>
    <dbReference type="NCBI Taxonomy" id="1852017"/>
    <lineage>
        <taxon>Bacteria</taxon>
        <taxon>Pseudomonadati</taxon>
        <taxon>Pseudomonadota</taxon>
        <taxon>Alphaproteobacteria</taxon>
        <taxon>Rhodobacterales</taxon>
        <taxon>Roseobacteraceae</taxon>
        <taxon>Rhodophyticola</taxon>
    </lineage>
</organism>
<accession>A0A3L9Y7W3</accession>
<evidence type="ECO:0000313" key="3">
    <source>
        <dbReference type="Proteomes" id="UP000281343"/>
    </source>
</evidence>
<name>A0A3L9Y7W3_9RHOB</name>
<evidence type="ECO:0000256" key="1">
    <source>
        <dbReference type="SAM" id="MobiDB-lite"/>
    </source>
</evidence>
<dbReference type="AlphaFoldDB" id="A0A3L9Y7W3"/>
<sequence>MPWNLGSKTITRVWQFVDQFTATETVDRADLDVALDDIKTGVNDAITYLITEIADAASSELYLGVASSPPTTNNTGGALAQGNLYIKSPEYDAYVWTGTAWTLAEQFAAASSYFKGLVTAEDQAALRGLLGLGSASTFASTSFATTAQIVAEAQRLTNAIRPVTTGGTGNAFTIVSSDPVTAYADQQAWLLRADRAPTGAATLNVDALGAKDIKKIDASNSLSDIADGDWAVGDIIPVFYDGTRFVVPKYGLLKAGAQSAFADNAAAAPGTSTTLIMSPATTEHHAKQMPRVDSSTKVMAA</sequence>